<organism evidence="1">
    <name type="scientific">marine sediment metagenome</name>
    <dbReference type="NCBI Taxonomy" id="412755"/>
    <lineage>
        <taxon>unclassified sequences</taxon>
        <taxon>metagenomes</taxon>
        <taxon>ecological metagenomes</taxon>
    </lineage>
</organism>
<dbReference type="EMBL" id="BARS01022956">
    <property type="protein sequence ID" value="GAG05961.1"/>
    <property type="molecule type" value="Genomic_DNA"/>
</dbReference>
<accession>X0VZS8</accession>
<feature type="non-terminal residue" evidence="1">
    <location>
        <position position="103"/>
    </location>
</feature>
<protein>
    <recommendedName>
        <fullName evidence="2">Condensin complex subunit 1 C-terminal domain-containing protein</fullName>
    </recommendedName>
</protein>
<sequence length="103" mass="11845">MFNLKEFQNDLVLEPIVDKLNKFLSKNKTQKVIKVIEELESLLDQSEHAVPITYIFSILAEHDADLITERIIQKVETFLYSADIKLRVNSLIVIGFALLVNQS</sequence>
<dbReference type="AlphaFoldDB" id="X0VZS8"/>
<proteinExistence type="predicted"/>
<reference evidence="1" key="1">
    <citation type="journal article" date="2014" name="Front. Microbiol.">
        <title>High frequency of phylogenetically diverse reductive dehalogenase-homologous genes in deep subseafloor sedimentary metagenomes.</title>
        <authorList>
            <person name="Kawai M."/>
            <person name="Futagami T."/>
            <person name="Toyoda A."/>
            <person name="Takaki Y."/>
            <person name="Nishi S."/>
            <person name="Hori S."/>
            <person name="Arai W."/>
            <person name="Tsubouchi T."/>
            <person name="Morono Y."/>
            <person name="Uchiyama I."/>
            <person name="Ito T."/>
            <person name="Fujiyama A."/>
            <person name="Inagaki F."/>
            <person name="Takami H."/>
        </authorList>
    </citation>
    <scope>NUCLEOTIDE SEQUENCE</scope>
    <source>
        <strain evidence="1">Expedition CK06-06</strain>
    </source>
</reference>
<evidence type="ECO:0008006" key="2">
    <source>
        <dbReference type="Google" id="ProtNLM"/>
    </source>
</evidence>
<gene>
    <name evidence="1" type="ORF">S01H1_36624</name>
</gene>
<name>X0VZS8_9ZZZZ</name>
<evidence type="ECO:0000313" key="1">
    <source>
        <dbReference type="EMBL" id="GAG05961.1"/>
    </source>
</evidence>
<comment type="caution">
    <text evidence="1">The sequence shown here is derived from an EMBL/GenBank/DDBJ whole genome shotgun (WGS) entry which is preliminary data.</text>
</comment>